<reference evidence="2 3" key="1">
    <citation type="submission" date="2019-03" db="EMBL/GenBank/DDBJ databases">
        <title>Deep-cultivation of Planctomycetes and their phenomic and genomic characterization uncovers novel biology.</title>
        <authorList>
            <person name="Wiegand S."/>
            <person name="Jogler M."/>
            <person name="Boedeker C."/>
            <person name="Pinto D."/>
            <person name="Vollmers J."/>
            <person name="Rivas-Marin E."/>
            <person name="Kohn T."/>
            <person name="Peeters S.H."/>
            <person name="Heuer A."/>
            <person name="Rast P."/>
            <person name="Oberbeckmann S."/>
            <person name="Bunk B."/>
            <person name="Jeske O."/>
            <person name="Meyerdierks A."/>
            <person name="Storesund J.E."/>
            <person name="Kallscheuer N."/>
            <person name="Luecker S."/>
            <person name="Lage O.M."/>
            <person name="Pohl T."/>
            <person name="Merkel B.J."/>
            <person name="Hornburger P."/>
            <person name="Mueller R.-W."/>
            <person name="Bruemmer F."/>
            <person name="Labrenz M."/>
            <person name="Spormann A.M."/>
            <person name="Op den Camp H."/>
            <person name="Overmann J."/>
            <person name="Amann R."/>
            <person name="Jetten M.S.M."/>
            <person name="Mascher T."/>
            <person name="Medema M.H."/>
            <person name="Devos D.P."/>
            <person name="Kaster A.-K."/>
            <person name="Ovreas L."/>
            <person name="Rohde M."/>
            <person name="Galperin M.Y."/>
            <person name="Jogler C."/>
        </authorList>
    </citation>
    <scope>NUCLEOTIDE SEQUENCE [LARGE SCALE GENOMIC DNA]</scope>
    <source>
        <strain evidence="2 3">V144</strain>
    </source>
</reference>
<accession>A0A517VTU9</accession>
<protein>
    <submittedName>
        <fullName evidence="2">Uncharacterized protein</fullName>
    </submittedName>
</protein>
<gene>
    <name evidence="2" type="ORF">V144x_18910</name>
</gene>
<proteinExistence type="predicted"/>
<evidence type="ECO:0000313" key="3">
    <source>
        <dbReference type="Proteomes" id="UP000318704"/>
    </source>
</evidence>
<keyword evidence="1" id="KW-0175">Coiled coil</keyword>
<evidence type="ECO:0000313" key="2">
    <source>
        <dbReference type="EMBL" id="QDT96434.1"/>
    </source>
</evidence>
<feature type="coiled-coil region" evidence="1">
    <location>
        <begin position="6"/>
        <end position="33"/>
    </location>
</feature>
<dbReference type="AlphaFoldDB" id="A0A517VTU9"/>
<sequence length="97" mass="11169">MPTVSTKSEKEEAELTREQLDALEREVDQTVAEIVEVNPERDEKRIKECKKRLRDKVTLAKKLFNSKGSKHYRDTKWLNDTLTSARNEYDACIAAAG</sequence>
<organism evidence="2 3">
    <name type="scientific">Gimesia aquarii</name>
    <dbReference type="NCBI Taxonomy" id="2527964"/>
    <lineage>
        <taxon>Bacteria</taxon>
        <taxon>Pseudomonadati</taxon>
        <taxon>Planctomycetota</taxon>
        <taxon>Planctomycetia</taxon>
        <taxon>Planctomycetales</taxon>
        <taxon>Planctomycetaceae</taxon>
        <taxon>Gimesia</taxon>
    </lineage>
</organism>
<evidence type="ECO:0000256" key="1">
    <source>
        <dbReference type="SAM" id="Coils"/>
    </source>
</evidence>
<dbReference type="KEGG" id="gaw:V144x_18910"/>
<name>A0A517VTU9_9PLAN</name>
<dbReference type="EMBL" id="CP037920">
    <property type="protein sequence ID" value="QDT96434.1"/>
    <property type="molecule type" value="Genomic_DNA"/>
</dbReference>
<dbReference type="Proteomes" id="UP000318704">
    <property type="component" value="Chromosome"/>
</dbReference>